<dbReference type="EMBL" id="JARPMG010000008">
    <property type="protein sequence ID" value="KAJ8098938.1"/>
    <property type="molecule type" value="Genomic_DNA"/>
</dbReference>
<dbReference type="PANTHER" id="PTHR47655">
    <property type="entry name" value="QUINIC ACID UTILIZATION ACTIVATOR"/>
    <property type="match status" value="1"/>
</dbReference>
<dbReference type="GO" id="GO:0008270">
    <property type="term" value="F:zinc ion binding"/>
    <property type="evidence" value="ECO:0007669"/>
    <property type="project" value="InterPro"/>
</dbReference>
<reference evidence="3" key="1">
    <citation type="submission" date="2023-03" db="EMBL/GenBank/DDBJ databases">
        <title>Near-Complete genome sequence of Lipomyces tetrasporous NRRL Y-64009, an oleaginous yeast capable of growing on lignocellulosic hydrolysates.</title>
        <authorList>
            <consortium name="Lawrence Berkeley National Laboratory"/>
            <person name="Jagtap S.S."/>
            <person name="Liu J.-J."/>
            <person name="Walukiewicz H.E."/>
            <person name="Pangilinan J."/>
            <person name="Lipzen A."/>
            <person name="Ahrendt S."/>
            <person name="Koriabine M."/>
            <person name="Cobaugh K."/>
            <person name="Salamov A."/>
            <person name="Yoshinaga Y."/>
            <person name="Ng V."/>
            <person name="Daum C."/>
            <person name="Grigoriev I.V."/>
            <person name="Slininger P.J."/>
            <person name="Dien B.S."/>
            <person name="Jin Y.-S."/>
            <person name="Rao C.V."/>
        </authorList>
    </citation>
    <scope>NUCLEOTIDE SEQUENCE</scope>
    <source>
        <strain evidence="3">NRRL Y-64009</strain>
    </source>
</reference>
<dbReference type="Proteomes" id="UP001217417">
    <property type="component" value="Unassembled WGS sequence"/>
</dbReference>
<dbReference type="Pfam" id="PF00172">
    <property type="entry name" value="Zn_clus"/>
    <property type="match status" value="1"/>
</dbReference>
<sequence length="267" mass="29412">MKSCSMHQYSRATAIPPSSHLAETSTGKRDRVGRACDACRIKKSKCDGSKPCFRCVADDKVCVFRDRKRSTDKLYSGNYVDLLHSRIEVLQVGIELLVQRINRGDAITYLLDDKGKISINRILDSLFLNTVENDDLAVIERLSPSTARVSSAASAATSDCDDDVDENDYVEQPSSETGHASESGRGYEDELMEYSELYNIQQDDDACVADCIPTIHASFVDSPSCNPAAVFSSYSYFAEKMSVESPFCTSPSPKLLHLTSLSSFPNP</sequence>
<feature type="compositionally biased region" description="Polar residues" evidence="1">
    <location>
        <begin position="1"/>
        <end position="11"/>
    </location>
</feature>
<dbReference type="Gene3D" id="4.10.240.10">
    <property type="entry name" value="Zn(2)-C6 fungal-type DNA-binding domain"/>
    <property type="match status" value="1"/>
</dbReference>
<feature type="compositionally biased region" description="Acidic residues" evidence="1">
    <location>
        <begin position="159"/>
        <end position="169"/>
    </location>
</feature>
<dbReference type="GO" id="GO:0000981">
    <property type="term" value="F:DNA-binding transcription factor activity, RNA polymerase II-specific"/>
    <property type="evidence" value="ECO:0007669"/>
    <property type="project" value="InterPro"/>
</dbReference>
<evidence type="ECO:0000313" key="4">
    <source>
        <dbReference type="Proteomes" id="UP001217417"/>
    </source>
</evidence>
<dbReference type="PANTHER" id="PTHR47655:SF3">
    <property type="entry name" value="ZN(II)2CYS6 TRANSCRIPTION FACTOR (EUROFUNG)"/>
    <property type="match status" value="1"/>
</dbReference>
<dbReference type="AlphaFoldDB" id="A0AAD7QP72"/>
<accession>A0AAD7QP72</accession>
<dbReference type="RefSeq" id="XP_056042388.1">
    <property type="nucleotide sequence ID" value="XM_056185483.1"/>
</dbReference>
<dbReference type="InterPro" id="IPR001138">
    <property type="entry name" value="Zn2Cys6_DnaBD"/>
</dbReference>
<dbReference type="GeneID" id="80880649"/>
<name>A0AAD7QP72_9ASCO</name>
<organism evidence="3 4">
    <name type="scientific">Lipomyces tetrasporus</name>
    <dbReference type="NCBI Taxonomy" id="54092"/>
    <lineage>
        <taxon>Eukaryota</taxon>
        <taxon>Fungi</taxon>
        <taxon>Dikarya</taxon>
        <taxon>Ascomycota</taxon>
        <taxon>Saccharomycotina</taxon>
        <taxon>Lipomycetes</taxon>
        <taxon>Lipomycetales</taxon>
        <taxon>Lipomycetaceae</taxon>
        <taxon>Lipomyces</taxon>
    </lineage>
</organism>
<dbReference type="CDD" id="cd00067">
    <property type="entry name" value="GAL4"/>
    <property type="match status" value="1"/>
</dbReference>
<evidence type="ECO:0000256" key="1">
    <source>
        <dbReference type="SAM" id="MobiDB-lite"/>
    </source>
</evidence>
<dbReference type="SMART" id="SM00066">
    <property type="entry name" value="GAL4"/>
    <property type="match status" value="1"/>
</dbReference>
<dbReference type="InterPro" id="IPR036864">
    <property type="entry name" value="Zn2-C6_fun-type_DNA-bd_sf"/>
</dbReference>
<evidence type="ECO:0000313" key="3">
    <source>
        <dbReference type="EMBL" id="KAJ8098938.1"/>
    </source>
</evidence>
<feature type="region of interest" description="Disordered" evidence="1">
    <location>
        <begin position="1"/>
        <end position="26"/>
    </location>
</feature>
<protein>
    <recommendedName>
        <fullName evidence="2">Zn(2)-C6 fungal-type domain-containing protein</fullName>
    </recommendedName>
</protein>
<feature type="region of interest" description="Disordered" evidence="1">
    <location>
        <begin position="153"/>
        <end position="186"/>
    </location>
</feature>
<evidence type="ECO:0000259" key="2">
    <source>
        <dbReference type="PROSITE" id="PS50048"/>
    </source>
</evidence>
<dbReference type="PROSITE" id="PS00463">
    <property type="entry name" value="ZN2_CY6_FUNGAL_1"/>
    <property type="match status" value="1"/>
</dbReference>
<proteinExistence type="predicted"/>
<feature type="domain" description="Zn(2)-C6 fungal-type" evidence="2">
    <location>
        <begin position="35"/>
        <end position="64"/>
    </location>
</feature>
<keyword evidence="4" id="KW-1185">Reference proteome</keyword>
<dbReference type="SUPFAM" id="SSF57701">
    <property type="entry name" value="Zn2/Cys6 DNA-binding domain"/>
    <property type="match status" value="1"/>
</dbReference>
<dbReference type="InterPro" id="IPR052783">
    <property type="entry name" value="Metabolic/Drug-Res_Regulator"/>
</dbReference>
<dbReference type="PROSITE" id="PS50048">
    <property type="entry name" value="ZN2_CY6_FUNGAL_2"/>
    <property type="match status" value="1"/>
</dbReference>
<comment type="caution">
    <text evidence="3">The sequence shown here is derived from an EMBL/GenBank/DDBJ whole genome shotgun (WGS) entry which is preliminary data.</text>
</comment>
<gene>
    <name evidence="3" type="ORF">POJ06DRAFT_213283</name>
</gene>